<gene>
    <name evidence="2" type="primary">Acey_s0044.g946</name>
    <name evidence="2" type="ORF">Y032_0044g946</name>
</gene>
<evidence type="ECO:0000313" key="3">
    <source>
        <dbReference type="Proteomes" id="UP000024635"/>
    </source>
</evidence>
<feature type="compositionally biased region" description="Basic and acidic residues" evidence="1">
    <location>
        <begin position="67"/>
        <end position="85"/>
    </location>
</feature>
<evidence type="ECO:0000313" key="2">
    <source>
        <dbReference type="EMBL" id="EYC13368.1"/>
    </source>
</evidence>
<feature type="region of interest" description="Disordered" evidence="1">
    <location>
        <begin position="64"/>
        <end position="85"/>
    </location>
</feature>
<dbReference type="AlphaFoldDB" id="A0A016UFG8"/>
<name>A0A016UFG8_9BILA</name>
<proteinExistence type="predicted"/>
<keyword evidence="3" id="KW-1185">Reference proteome</keyword>
<protein>
    <submittedName>
        <fullName evidence="2">Uncharacterized protein</fullName>
    </submittedName>
</protein>
<organism evidence="2 3">
    <name type="scientific">Ancylostoma ceylanicum</name>
    <dbReference type="NCBI Taxonomy" id="53326"/>
    <lineage>
        <taxon>Eukaryota</taxon>
        <taxon>Metazoa</taxon>
        <taxon>Ecdysozoa</taxon>
        <taxon>Nematoda</taxon>
        <taxon>Chromadorea</taxon>
        <taxon>Rhabditida</taxon>
        <taxon>Rhabditina</taxon>
        <taxon>Rhabditomorpha</taxon>
        <taxon>Strongyloidea</taxon>
        <taxon>Ancylostomatidae</taxon>
        <taxon>Ancylostomatinae</taxon>
        <taxon>Ancylostoma</taxon>
    </lineage>
</organism>
<comment type="caution">
    <text evidence="2">The sequence shown here is derived from an EMBL/GenBank/DDBJ whole genome shotgun (WGS) entry which is preliminary data.</text>
</comment>
<reference evidence="3" key="1">
    <citation type="journal article" date="2015" name="Nat. Genet.">
        <title>The genome and transcriptome of the zoonotic hookworm Ancylostoma ceylanicum identify infection-specific gene families.</title>
        <authorList>
            <person name="Schwarz E.M."/>
            <person name="Hu Y."/>
            <person name="Antoshechkin I."/>
            <person name="Miller M.M."/>
            <person name="Sternberg P.W."/>
            <person name="Aroian R.V."/>
        </authorList>
    </citation>
    <scope>NUCLEOTIDE SEQUENCE</scope>
    <source>
        <strain evidence="3">HY135</strain>
    </source>
</reference>
<accession>A0A016UFG8</accession>
<dbReference type="EMBL" id="JARK01001380">
    <property type="protein sequence ID" value="EYC13368.1"/>
    <property type="molecule type" value="Genomic_DNA"/>
</dbReference>
<dbReference type="Proteomes" id="UP000024635">
    <property type="component" value="Unassembled WGS sequence"/>
</dbReference>
<sequence length="85" mass="9590">MCVLAARHGSKVGQRAFTCPIDKINCFTRQFGRANCYKPLTDPYRPLTDPGNWFATQHLTINSKQDVGGRGDPNPKEVIQIRKED</sequence>
<evidence type="ECO:0000256" key="1">
    <source>
        <dbReference type="SAM" id="MobiDB-lite"/>
    </source>
</evidence>